<gene>
    <name evidence="2" type="ORF">NDES1114_LOCUS31559</name>
</gene>
<feature type="region of interest" description="Disordered" evidence="1">
    <location>
        <begin position="118"/>
        <end position="138"/>
    </location>
</feature>
<accession>A0A7S1QUP1</accession>
<organism evidence="2">
    <name type="scientific">Neobodo designis</name>
    <name type="common">Flagellated protozoan</name>
    <name type="synonym">Bodo designis</name>
    <dbReference type="NCBI Taxonomy" id="312471"/>
    <lineage>
        <taxon>Eukaryota</taxon>
        <taxon>Discoba</taxon>
        <taxon>Euglenozoa</taxon>
        <taxon>Kinetoplastea</taxon>
        <taxon>Metakinetoplastina</taxon>
        <taxon>Neobodonida</taxon>
        <taxon>Neobodo</taxon>
    </lineage>
</organism>
<dbReference type="AlphaFoldDB" id="A0A7S1QUP1"/>
<protein>
    <submittedName>
        <fullName evidence="2">Uncharacterized protein</fullName>
    </submittedName>
</protein>
<feature type="compositionally biased region" description="Basic and acidic residues" evidence="1">
    <location>
        <begin position="128"/>
        <end position="138"/>
    </location>
</feature>
<name>A0A7S1QUP1_NEODS</name>
<dbReference type="EMBL" id="HBGF01047215">
    <property type="protein sequence ID" value="CAD9148587.1"/>
    <property type="molecule type" value="Transcribed_RNA"/>
</dbReference>
<sequence>MLARRCTVRGLTMAASRATSSPVTTLLASAPTPQLRRFSLFGSSGEADNAANSDSTGGKWHLWRQDTHGNTECVDSFPSKSDAEAKCAELSCHEHKQHFWVAADAAMTRGGGADEAMRWFSSPAEDPLYGKDRDTSRR</sequence>
<evidence type="ECO:0000256" key="1">
    <source>
        <dbReference type="SAM" id="MobiDB-lite"/>
    </source>
</evidence>
<proteinExistence type="predicted"/>
<reference evidence="2" key="1">
    <citation type="submission" date="2021-01" db="EMBL/GenBank/DDBJ databases">
        <authorList>
            <person name="Corre E."/>
            <person name="Pelletier E."/>
            <person name="Niang G."/>
            <person name="Scheremetjew M."/>
            <person name="Finn R."/>
            <person name="Kale V."/>
            <person name="Holt S."/>
            <person name="Cochrane G."/>
            <person name="Meng A."/>
            <person name="Brown T."/>
            <person name="Cohen L."/>
        </authorList>
    </citation>
    <scope>NUCLEOTIDE SEQUENCE</scope>
    <source>
        <strain evidence="2">CCAP 1951/1</strain>
    </source>
</reference>
<evidence type="ECO:0000313" key="2">
    <source>
        <dbReference type="EMBL" id="CAD9148587.1"/>
    </source>
</evidence>